<protein>
    <submittedName>
        <fullName evidence="2">Methyltransferase domain-containing protein</fullName>
    </submittedName>
</protein>
<dbReference type="Gene3D" id="3.40.50.150">
    <property type="entry name" value="Vaccinia Virus protein VP39"/>
    <property type="match status" value="1"/>
</dbReference>
<dbReference type="SUPFAM" id="SSF53335">
    <property type="entry name" value="S-adenosyl-L-methionine-dependent methyltransferases"/>
    <property type="match status" value="1"/>
</dbReference>
<evidence type="ECO:0000259" key="1">
    <source>
        <dbReference type="Pfam" id="PF08241"/>
    </source>
</evidence>
<proteinExistence type="predicted"/>
<name>A0ABV5CXV4_9ACTN</name>
<dbReference type="InterPro" id="IPR029063">
    <property type="entry name" value="SAM-dependent_MTases_sf"/>
</dbReference>
<accession>A0ABV5CXV4</accession>
<dbReference type="Proteomes" id="UP001582793">
    <property type="component" value="Unassembled WGS sequence"/>
</dbReference>
<dbReference type="Pfam" id="PF08241">
    <property type="entry name" value="Methyltransf_11"/>
    <property type="match status" value="1"/>
</dbReference>
<keyword evidence="2" id="KW-0489">Methyltransferase</keyword>
<keyword evidence="3" id="KW-1185">Reference proteome</keyword>
<comment type="caution">
    <text evidence="2">The sequence shown here is derived from an EMBL/GenBank/DDBJ whole genome shotgun (WGS) entry which is preliminary data.</text>
</comment>
<gene>
    <name evidence="2" type="ORF">AAFH96_27605</name>
</gene>
<dbReference type="PANTHER" id="PTHR43861">
    <property type="entry name" value="TRANS-ACONITATE 2-METHYLTRANSFERASE-RELATED"/>
    <property type="match status" value="1"/>
</dbReference>
<keyword evidence="2" id="KW-0808">Transferase</keyword>
<dbReference type="RefSeq" id="WP_375736138.1">
    <property type="nucleotide sequence ID" value="NZ_JBCGDC010000109.1"/>
</dbReference>
<reference evidence="2 3" key="1">
    <citation type="submission" date="2024-04" db="EMBL/GenBank/DDBJ databases">
        <title>Polymorphospora sp. isolated from Baiyangdian Lake in Xiong'an New Area.</title>
        <authorList>
            <person name="Zhang X."/>
            <person name="Liu J."/>
        </authorList>
    </citation>
    <scope>NUCLEOTIDE SEQUENCE [LARGE SCALE GENOMIC DNA]</scope>
    <source>
        <strain evidence="2 3">2-325</strain>
    </source>
</reference>
<dbReference type="InterPro" id="IPR013216">
    <property type="entry name" value="Methyltransf_11"/>
</dbReference>
<evidence type="ECO:0000313" key="2">
    <source>
        <dbReference type="EMBL" id="MFB6396837.1"/>
    </source>
</evidence>
<dbReference type="GO" id="GO:0032259">
    <property type="term" value="P:methylation"/>
    <property type="evidence" value="ECO:0007669"/>
    <property type="project" value="UniProtKB-KW"/>
</dbReference>
<dbReference type="EMBL" id="JBCGDC010000109">
    <property type="protein sequence ID" value="MFB6396837.1"/>
    <property type="molecule type" value="Genomic_DNA"/>
</dbReference>
<dbReference type="GO" id="GO:0008168">
    <property type="term" value="F:methyltransferase activity"/>
    <property type="evidence" value="ECO:0007669"/>
    <property type="project" value="UniProtKB-KW"/>
</dbReference>
<sequence length="256" mass="25963">MERTHNRPGSPVPSAGPLVTPRTAVVWAVLRRELDRRGDRQLTVVDVGGGTGGFAVPLAEAGHRVTVVDASPDALAALTRRAAEAGVADRVRAVQGDGDALVGLIEPASADLVLCHSVLEVVDDPASVVAAVASALRPGGAASVLVAGRAAAVLSRATNGHLDVAAALLADEHGTAGPRDTLRRRYDAAGATALLAAAGLTVEETHGVRVLADLIPAAVADGAPQALIDLELAAAALPPYRDVAAQLHLFARRPVP</sequence>
<organism evidence="2 3">
    <name type="scientific">Polymorphospora lycopeni</name>
    <dbReference type="NCBI Taxonomy" id="3140240"/>
    <lineage>
        <taxon>Bacteria</taxon>
        <taxon>Bacillati</taxon>
        <taxon>Actinomycetota</taxon>
        <taxon>Actinomycetes</taxon>
        <taxon>Micromonosporales</taxon>
        <taxon>Micromonosporaceae</taxon>
        <taxon>Polymorphospora</taxon>
    </lineage>
</organism>
<evidence type="ECO:0000313" key="3">
    <source>
        <dbReference type="Proteomes" id="UP001582793"/>
    </source>
</evidence>
<feature type="domain" description="Methyltransferase type 11" evidence="1">
    <location>
        <begin position="45"/>
        <end position="142"/>
    </location>
</feature>